<sequence>KIKLNQMILMHLILSSFELLATRQIFCKMLVH</sequence>
<evidence type="ECO:0000313" key="2">
    <source>
        <dbReference type="Proteomes" id="UP000009192"/>
    </source>
</evidence>
<protein>
    <submittedName>
        <fullName evidence="1">Uncharacterized protein</fullName>
    </submittedName>
</protein>
<dbReference type="KEGG" id="dmo:Dmoj_GI25952"/>
<reference evidence="1 2" key="1">
    <citation type="journal article" date="2007" name="Nature">
        <title>Evolution of genes and genomes on the Drosophila phylogeny.</title>
        <authorList>
            <consortium name="Drosophila 12 Genomes Consortium"/>
            <person name="Clark A.G."/>
            <person name="Eisen M.B."/>
            <person name="Smith D.R."/>
            <person name="Bergman C.M."/>
            <person name="Oliver B."/>
            <person name="Markow T.A."/>
            <person name="Kaufman T.C."/>
            <person name="Kellis M."/>
            <person name="Gelbart W."/>
            <person name="Iyer V.N."/>
            <person name="Pollard D.A."/>
            <person name="Sackton T.B."/>
            <person name="Larracuente A.M."/>
            <person name="Singh N.D."/>
            <person name="Abad J.P."/>
            <person name="Abt D.N."/>
            <person name="Adryan B."/>
            <person name="Aguade M."/>
            <person name="Akashi H."/>
            <person name="Anderson W.W."/>
            <person name="Aquadro C.F."/>
            <person name="Ardell D.H."/>
            <person name="Arguello R."/>
            <person name="Artieri C.G."/>
            <person name="Barbash D.A."/>
            <person name="Barker D."/>
            <person name="Barsanti P."/>
            <person name="Batterham P."/>
            <person name="Batzoglou S."/>
            <person name="Begun D."/>
            <person name="Bhutkar A."/>
            <person name="Blanco E."/>
            <person name="Bosak S.A."/>
            <person name="Bradley R.K."/>
            <person name="Brand A.D."/>
            <person name="Brent M.R."/>
            <person name="Brooks A.N."/>
            <person name="Brown R.H."/>
            <person name="Butlin R.K."/>
            <person name="Caggese C."/>
            <person name="Calvi B.R."/>
            <person name="Bernardo de Carvalho A."/>
            <person name="Caspi A."/>
            <person name="Castrezana S."/>
            <person name="Celniker S.E."/>
            <person name="Chang J.L."/>
            <person name="Chapple C."/>
            <person name="Chatterji S."/>
            <person name="Chinwalla A."/>
            <person name="Civetta A."/>
            <person name="Clifton S.W."/>
            <person name="Comeron J.M."/>
            <person name="Costello J.C."/>
            <person name="Coyne J.A."/>
            <person name="Daub J."/>
            <person name="David R.G."/>
            <person name="Delcher A.L."/>
            <person name="Delehaunty K."/>
            <person name="Do C.B."/>
            <person name="Ebling H."/>
            <person name="Edwards K."/>
            <person name="Eickbush T."/>
            <person name="Evans J.D."/>
            <person name="Filipski A."/>
            <person name="Findeiss S."/>
            <person name="Freyhult E."/>
            <person name="Fulton L."/>
            <person name="Fulton R."/>
            <person name="Garcia A.C."/>
            <person name="Gardiner A."/>
            <person name="Garfield D.A."/>
            <person name="Garvin B.E."/>
            <person name="Gibson G."/>
            <person name="Gilbert D."/>
            <person name="Gnerre S."/>
            <person name="Godfrey J."/>
            <person name="Good R."/>
            <person name="Gotea V."/>
            <person name="Gravely B."/>
            <person name="Greenberg A.J."/>
            <person name="Griffiths-Jones S."/>
            <person name="Gross S."/>
            <person name="Guigo R."/>
            <person name="Gustafson E.A."/>
            <person name="Haerty W."/>
            <person name="Hahn M.W."/>
            <person name="Halligan D.L."/>
            <person name="Halpern A.L."/>
            <person name="Halter G.M."/>
            <person name="Han M.V."/>
            <person name="Heger A."/>
            <person name="Hillier L."/>
            <person name="Hinrichs A.S."/>
            <person name="Holmes I."/>
            <person name="Hoskins R.A."/>
            <person name="Hubisz M.J."/>
            <person name="Hultmark D."/>
            <person name="Huntley M.A."/>
            <person name="Jaffe D.B."/>
            <person name="Jagadeeshan S."/>
            <person name="Jeck W.R."/>
            <person name="Johnson J."/>
            <person name="Jones C.D."/>
            <person name="Jordan W.C."/>
            <person name="Karpen G.H."/>
            <person name="Kataoka E."/>
            <person name="Keightley P.D."/>
            <person name="Kheradpour P."/>
            <person name="Kirkness E.F."/>
            <person name="Koerich L.B."/>
            <person name="Kristiansen K."/>
            <person name="Kudrna D."/>
            <person name="Kulathinal R.J."/>
            <person name="Kumar S."/>
            <person name="Kwok R."/>
            <person name="Lander E."/>
            <person name="Langley C.H."/>
            <person name="Lapoint R."/>
            <person name="Lazzaro B.P."/>
            <person name="Lee S.J."/>
            <person name="Levesque L."/>
            <person name="Li R."/>
            <person name="Lin C.F."/>
            <person name="Lin M.F."/>
            <person name="Lindblad-Toh K."/>
            <person name="Llopart A."/>
            <person name="Long M."/>
            <person name="Low L."/>
            <person name="Lozovsky E."/>
            <person name="Lu J."/>
            <person name="Luo M."/>
            <person name="Machado C.A."/>
            <person name="Makalowski W."/>
            <person name="Marzo M."/>
            <person name="Matsuda M."/>
            <person name="Matzkin L."/>
            <person name="McAllister B."/>
            <person name="McBride C.S."/>
            <person name="McKernan B."/>
            <person name="McKernan K."/>
            <person name="Mendez-Lago M."/>
            <person name="Minx P."/>
            <person name="Mollenhauer M.U."/>
            <person name="Montooth K."/>
            <person name="Mount S.M."/>
            <person name="Mu X."/>
            <person name="Myers E."/>
            <person name="Negre B."/>
            <person name="Newfeld S."/>
            <person name="Nielsen R."/>
            <person name="Noor M.A."/>
            <person name="O'Grady P."/>
            <person name="Pachter L."/>
            <person name="Papaceit M."/>
            <person name="Parisi M.J."/>
            <person name="Parisi M."/>
            <person name="Parts L."/>
            <person name="Pedersen J.S."/>
            <person name="Pesole G."/>
            <person name="Phillippy A.M."/>
            <person name="Ponting C.P."/>
            <person name="Pop M."/>
            <person name="Porcelli D."/>
            <person name="Powell J.R."/>
            <person name="Prohaska S."/>
            <person name="Pruitt K."/>
            <person name="Puig M."/>
            <person name="Quesneville H."/>
            <person name="Ram K.R."/>
            <person name="Rand D."/>
            <person name="Rasmussen M.D."/>
            <person name="Reed L.K."/>
            <person name="Reenan R."/>
            <person name="Reily A."/>
            <person name="Remington K.A."/>
            <person name="Rieger T.T."/>
            <person name="Ritchie M.G."/>
            <person name="Robin C."/>
            <person name="Rogers Y.H."/>
            <person name="Rohde C."/>
            <person name="Rozas J."/>
            <person name="Rubenfield M.J."/>
            <person name="Ruiz A."/>
            <person name="Russo S."/>
            <person name="Salzberg S.L."/>
            <person name="Sanchez-Gracia A."/>
            <person name="Saranga D.J."/>
            <person name="Sato H."/>
            <person name="Schaeffer S.W."/>
            <person name="Schatz M.C."/>
            <person name="Schlenke T."/>
            <person name="Schwartz R."/>
            <person name="Segarra C."/>
            <person name="Singh R.S."/>
            <person name="Sirot L."/>
            <person name="Sirota M."/>
            <person name="Sisneros N.B."/>
            <person name="Smith C.D."/>
            <person name="Smith T.F."/>
            <person name="Spieth J."/>
            <person name="Stage D.E."/>
            <person name="Stark A."/>
            <person name="Stephan W."/>
            <person name="Strausberg R.L."/>
            <person name="Strempel S."/>
            <person name="Sturgill D."/>
            <person name="Sutton G."/>
            <person name="Sutton G.G."/>
            <person name="Tao W."/>
            <person name="Teichmann S."/>
            <person name="Tobari Y.N."/>
            <person name="Tomimura Y."/>
            <person name="Tsolas J.M."/>
            <person name="Valente V.L."/>
            <person name="Venter E."/>
            <person name="Venter J.C."/>
            <person name="Vicario S."/>
            <person name="Vieira F.G."/>
            <person name="Vilella A.J."/>
            <person name="Villasante A."/>
            <person name="Walenz B."/>
            <person name="Wang J."/>
            <person name="Wasserman M."/>
            <person name="Watts T."/>
            <person name="Wilson D."/>
            <person name="Wilson R.K."/>
            <person name="Wing R.A."/>
            <person name="Wolfner M.F."/>
            <person name="Wong A."/>
            <person name="Wong G.K."/>
            <person name="Wu C.I."/>
            <person name="Wu G."/>
            <person name="Yamamoto D."/>
            <person name="Yang H.P."/>
            <person name="Yang S.P."/>
            <person name="Yorke J.A."/>
            <person name="Yoshida K."/>
            <person name="Zdobnov E."/>
            <person name="Zhang P."/>
            <person name="Zhang Y."/>
            <person name="Zimin A.V."/>
            <person name="Baldwin J."/>
            <person name="Abdouelleil A."/>
            <person name="Abdulkadir J."/>
            <person name="Abebe A."/>
            <person name="Abera B."/>
            <person name="Abreu J."/>
            <person name="Acer S.C."/>
            <person name="Aftuck L."/>
            <person name="Alexander A."/>
            <person name="An P."/>
            <person name="Anderson E."/>
            <person name="Anderson S."/>
            <person name="Arachi H."/>
            <person name="Azer M."/>
            <person name="Bachantsang P."/>
            <person name="Barry A."/>
            <person name="Bayul T."/>
            <person name="Berlin A."/>
            <person name="Bessette D."/>
            <person name="Bloom T."/>
            <person name="Blye J."/>
            <person name="Boguslavskiy L."/>
            <person name="Bonnet C."/>
            <person name="Boukhgalter B."/>
            <person name="Bourzgui I."/>
            <person name="Brown A."/>
            <person name="Cahill P."/>
            <person name="Channer S."/>
            <person name="Cheshatsang Y."/>
            <person name="Chuda L."/>
            <person name="Citroen M."/>
            <person name="Collymore A."/>
            <person name="Cooke P."/>
            <person name="Costello M."/>
            <person name="D'Aco K."/>
            <person name="Daza R."/>
            <person name="De Haan G."/>
            <person name="DeGray S."/>
            <person name="DeMaso C."/>
            <person name="Dhargay N."/>
            <person name="Dooley K."/>
            <person name="Dooley E."/>
            <person name="Doricent M."/>
            <person name="Dorje P."/>
            <person name="Dorjee K."/>
            <person name="Dupes A."/>
            <person name="Elong R."/>
            <person name="Falk J."/>
            <person name="Farina A."/>
            <person name="Faro S."/>
            <person name="Ferguson D."/>
            <person name="Fisher S."/>
            <person name="Foley C.D."/>
            <person name="Franke A."/>
            <person name="Friedrich D."/>
            <person name="Gadbois L."/>
            <person name="Gearin G."/>
            <person name="Gearin C.R."/>
            <person name="Giannoukos G."/>
            <person name="Goode T."/>
            <person name="Graham J."/>
            <person name="Grandbois E."/>
            <person name="Grewal S."/>
            <person name="Gyaltsen K."/>
            <person name="Hafez N."/>
            <person name="Hagos B."/>
            <person name="Hall J."/>
            <person name="Henson C."/>
            <person name="Hollinger A."/>
            <person name="Honan T."/>
            <person name="Huard M.D."/>
            <person name="Hughes L."/>
            <person name="Hurhula B."/>
            <person name="Husby M.E."/>
            <person name="Kamat A."/>
            <person name="Kanga B."/>
            <person name="Kashin S."/>
            <person name="Khazanovich D."/>
            <person name="Kisner P."/>
            <person name="Lance K."/>
            <person name="Lara M."/>
            <person name="Lee W."/>
            <person name="Lennon N."/>
            <person name="Letendre F."/>
            <person name="LeVine R."/>
            <person name="Lipovsky A."/>
            <person name="Liu X."/>
            <person name="Liu J."/>
            <person name="Liu S."/>
            <person name="Lokyitsang T."/>
            <person name="Lokyitsang Y."/>
            <person name="Lubonja R."/>
            <person name="Lui A."/>
            <person name="MacDonald P."/>
            <person name="Magnisalis V."/>
            <person name="Maru K."/>
            <person name="Matthews C."/>
            <person name="McCusker W."/>
            <person name="McDonough S."/>
            <person name="Mehta T."/>
            <person name="Meldrim J."/>
            <person name="Meneus L."/>
            <person name="Mihai O."/>
            <person name="Mihalev A."/>
            <person name="Mihova T."/>
            <person name="Mittelman R."/>
            <person name="Mlenga V."/>
            <person name="Montmayeur A."/>
            <person name="Mulrain L."/>
            <person name="Navidi A."/>
            <person name="Naylor J."/>
            <person name="Negash T."/>
            <person name="Nguyen T."/>
            <person name="Nguyen N."/>
            <person name="Nicol R."/>
            <person name="Norbu C."/>
            <person name="Norbu N."/>
            <person name="Novod N."/>
            <person name="O'Neill B."/>
            <person name="Osman S."/>
            <person name="Markiewicz E."/>
            <person name="Oyono O.L."/>
            <person name="Patti C."/>
            <person name="Phunkhang P."/>
            <person name="Pierre F."/>
            <person name="Priest M."/>
            <person name="Raghuraman S."/>
            <person name="Rege F."/>
            <person name="Reyes R."/>
            <person name="Rise C."/>
            <person name="Rogov P."/>
            <person name="Ross K."/>
            <person name="Ryan E."/>
            <person name="Settipalli S."/>
            <person name="Shea T."/>
            <person name="Sherpa N."/>
            <person name="Shi L."/>
            <person name="Shih D."/>
            <person name="Sparrow T."/>
            <person name="Spaulding J."/>
            <person name="Stalker J."/>
            <person name="Stange-Thomann N."/>
            <person name="Stavropoulos S."/>
            <person name="Stone C."/>
            <person name="Strader C."/>
            <person name="Tesfaye S."/>
            <person name="Thomson T."/>
            <person name="Thoulutsang Y."/>
            <person name="Thoulutsang D."/>
            <person name="Topham K."/>
            <person name="Topping I."/>
            <person name="Tsamla T."/>
            <person name="Vassiliev H."/>
            <person name="Vo A."/>
            <person name="Wangchuk T."/>
            <person name="Wangdi T."/>
            <person name="Weiand M."/>
            <person name="Wilkinson J."/>
            <person name="Wilson A."/>
            <person name="Yadav S."/>
            <person name="Young G."/>
            <person name="Yu Q."/>
            <person name="Zembek L."/>
            <person name="Zhong D."/>
            <person name="Zimmer A."/>
            <person name="Zwirko Z."/>
            <person name="Jaffe D.B."/>
            <person name="Alvarez P."/>
            <person name="Brockman W."/>
            <person name="Butler J."/>
            <person name="Chin C."/>
            <person name="Gnerre S."/>
            <person name="Grabherr M."/>
            <person name="Kleber M."/>
            <person name="Mauceli E."/>
            <person name="MacCallum I."/>
        </authorList>
    </citation>
    <scope>NUCLEOTIDE SEQUENCE [LARGE SCALE GENOMIC DNA]</scope>
    <source>
        <strain evidence="2">Tucson 15081-1352.22</strain>
    </source>
</reference>
<dbReference type="AlphaFoldDB" id="A0A0Q9X4Y1"/>
<gene>
    <name evidence="1" type="primary">Dmoj\GI25952</name>
    <name evidence="1" type="ORF">Dmoj_GI25952</name>
</gene>
<dbReference type="InParanoid" id="A0A0Q9X4Y1"/>
<dbReference type="Proteomes" id="UP000009192">
    <property type="component" value="Unassembled WGS sequence"/>
</dbReference>
<proteinExistence type="predicted"/>
<evidence type="ECO:0000313" key="1">
    <source>
        <dbReference type="EMBL" id="KRG03100.1"/>
    </source>
</evidence>
<organism evidence="1 2">
    <name type="scientific">Drosophila mojavensis</name>
    <name type="common">Fruit fly</name>
    <dbReference type="NCBI Taxonomy" id="7230"/>
    <lineage>
        <taxon>Eukaryota</taxon>
        <taxon>Metazoa</taxon>
        <taxon>Ecdysozoa</taxon>
        <taxon>Arthropoda</taxon>
        <taxon>Hexapoda</taxon>
        <taxon>Insecta</taxon>
        <taxon>Pterygota</taxon>
        <taxon>Neoptera</taxon>
        <taxon>Endopterygota</taxon>
        <taxon>Diptera</taxon>
        <taxon>Brachycera</taxon>
        <taxon>Muscomorpha</taxon>
        <taxon>Ephydroidea</taxon>
        <taxon>Drosophilidae</taxon>
        <taxon>Drosophila</taxon>
    </lineage>
</organism>
<feature type="non-terminal residue" evidence="1">
    <location>
        <position position="1"/>
    </location>
</feature>
<accession>A0A0Q9X4Y1</accession>
<keyword evidence="2" id="KW-1185">Reference proteome</keyword>
<name>A0A0Q9X4Y1_DROMO</name>
<dbReference type="EMBL" id="CH933807">
    <property type="protein sequence ID" value="KRG03100.1"/>
    <property type="molecule type" value="Genomic_DNA"/>
</dbReference>